<feature type="signal peptide" evidence="2">
    <location>
        <begin position="1"/>
        <end position="24"/>
    </location>
</feature>
<feature type="chain" id="PRO_5003713292" description="SCP domain-containing protein" evidence="2">
    <location>
        <begin position="25"/>
        <end position="194"/>
    </location>
</feature>
<evidence type="ECO:0000256" key="2">
    <source>
        <dbReference type="SAM" id="SignalP"/>
    </source>
</evidence>
<keyword evidence="2" id="KW-0732">Signal</keyword>
<evidence type="ECO:0000313" key="5">
    <source>
        <dbReference type="Proteomes" id="UP000004080"/>
    </source>
</evidence>
<evidence type="ECO:0000313" key="4">
    <source>
        <dbReference type="EMBL" id="EIT85792.1"/>
    </source>
</evidence>
<dbReference type="InterPro" id="IPR035940">
    <property type="entry name" value="CAP_sf"/>
</dbReference>
<feature type="region of interest" description="Disordered" evidence="1">
    <location>
        <begin position="32"/>
        <end position="72"/>
    </location>
</feature>
<evidence type="ECO:0000259" key="3">
    <source>
        <dbReference type="Pfam" id="PF00188"/>
    </source>
</evidence>
<dbReference type="Gene3D" id="3.40.33.10">
    <property type="entry name" value="CAP"/>
    <property type="match status" value="1"/>
</dbReference>
<reference evidence="4 5" key="1">
    <citation type="journal article" date="2012" name="J. Bacteriol.">
        <title>Genome of Bacillus macauensis ZFHKF-1, a Long-Chain-Forming Bacterium.</title>
        <authorList>
            <person name="Cai L."/>
            <person name="Zhang T."/>
        </authorList>
    </citation>
    <scope>NUCLEOTIDE SEQUENCE [LARGE SCALE GENOMIC DNA]</scope>
    <source>
        <strain evidence="4 5">ZFHKF-1</strain>
    </source>
</reference>
<accession>I8AJ29</accession>
<comment type="caution">
    <text evidence="4">The sequence shown here is derived from an EMBL/GenBank/DDBJ whole genome shotgun (WGS) entry which is preliminary data.</text>
</comment>
<keyword evidence="5" id="KW-1185">Reference proteome</keyword>
<gene>
    <name evidence="4" type="ORF">A374_08154</name>
</gene>
<name>I8AJ29_9BACL</name>
<feature type="compositionally biased region" description="Polar residues" evidence="1">
    <location>
        <begin position="48"/>
        <end position="70"/>
    </location>
</feature>
<dbReference type="OrthoDB" id="9783944at2"/>
<dbReference type="AlphaFoldDB" id="I8AJ29"/>
<dbReference type="PATRIC" id="fig|1196324.3.peg.1674"/>
<dbReference type="InterPro" id="IPR014258">
    <property type="entry name" value="CAP_domain_YkwD-like"/>
</dbReference>
<dbReference type="NCBIfam" id="TIGR02909">
    <property type="entry name" value="spore_YkwD"/>
    <property type="match status" value="1"/>
</dbReference>
<dbReference type="PANTHER" id="PTHR31157">
    <property type="entry name" value="SCP DOMAIN-CONTAINING PROTEIN"/>
    <property type="match status" value="1"/>
</dbReference>
<protein>
    <recommendedName>
        <fullName evidence="3">SCP domain-containing protein</fullName>
    </recommendedName>
</protein>
<dbReference type="Pfam" id="PF00188">
    <property type="entry name" value="CAP"/>
    <property type="match status" value="1"/>
</dbReference>
<dbReference type="InterPro" id="IPR014044">
    <property type="entry name" value="CAP_dom"/>
</dbReference>
<dbReference type="eggNOG" id="COG2340">
    <property type="taxonomic scope" value="Bacteria"/>
</dbReference>
<dbReference type="PANTHER" id="PTHR31157:SF1">
    <property type="entry name" value="SCP DOMAIN-CONTAINING PROTEIN"/>
    <property type="match status" value="1"/>
</dbReference>
<dbReference type="SUPFAM" id="SSF55797">
    <property type="entry name" value="PR-1-like"/>
    <property type="match status" value="1"/>
</dbReference>
<dbReference type="STRING" id="1196324.A374_08154"/>
<dbReference type="RefSeq" id="WP_007201724.1">
    <property type="nucleotide sequence ID" value="NZ_AKKV01000024.1"/>
</dbReference>
<evidence type="ECO:0000256" key="1">
    <source>
        <dbReference type="SAM" id="MobiDB-lite"/>
    </source>
</evidence>
<proteinExistence type="predicted"/>
<dbReference type="Proteomes" id="UP000004080">
    <property type="component" value="Unassembled WGS sequence"/>
</dbReference>
<feature type="domain" description="SCP" evidence="3">
    <location>
        <begin position="77"/>
        <end position="192"/>
    </location>
</feature>
<organism evidence="4 5">
    <name type="scientific">Fictibacillus macauensis ZFHKF-1</name>
    <dbReference type="NCBI Taxonomy" id="1196324"/>
    <lineage>
        <taxon>Bacteria</taxon>
        <taxon>Bacillati</taxon>
        <taxon>Bacillota</taxon>
        <taxon>Bacilli</taxon>
        <taxon>Bacillales</taxon>
        <taxon>Fictibacillaceae</taxon>
        <taxon>Fictibacillus</taxon>
    </lineage>
</organism>
<dbReference type="EMBL" id="AKKV01000024">
    <property type="protein sequence ID" value="EIT85792.1"/>
    <property type="molecule type" value="Genomic_DNA"/>
</dbReference>
<dbReference type="CDD" id="cd05379">
    <property type="entry name" value="CAP_bacterial"/>
    <property type="match status" value="1"/>
</dbReference>
<sequence>MKKVIVASLLGASLFGVNAGMSYAASCPYSDAQQQPASKYMPQEQKVNDSQQQEQPKVDESSASSQSQLTADEKQMLNSVNKERAKAGVKPLVADMKLTKMARVKAQDMISNNYFDHNSPKYGSPFDMMKKFGITYRTAGENLAGNATVAKAHTALMNSAGHRANILKAGYTKVGIGIIKGGKYGKMFVQEFTG</sequence>